<organism evidence="2 3">
    <name type="scientific">Reichenbachiella carrageenanivorans</name>
    <dbReference type="NCBI Taxonomy" id="2979869"/>
    <lineage>
        <taxon>Bacteria</taxon>
        <taxon>Pseudomonadati</taxon>
        <taxon>Bacteroidota</taxon>
        <taxon>Cytophagia</taxon>
        <taxon>Cytophagales</taxon>
        <taxon>Reichenbachiellaceae</taxon>
        <taxon>Reichenbachiella</taxon>
    </lineage>
</organism>
<dbReference type="InterPro" id="IPR024775">
    <property type="entry name" value="DinB-like"/>
</dbReference>
<gene>
    <name evidence="2" type="ORF">N7E81_15325</name>
</gene>
<feature type="domain" description="DinB-like" evidence="1">
    <location>
        <begin position="10"/>
        <end position="67"/>
    </location>
</feature>
<name>A0ABY6CXU1_9BACT</name>
<keyword evidence="3" id="KW-1185">Reference proteome</keyword>
<dbReference type="Gene3D" id="1.20.120.450">
    <property type="entry name" value="dinb family like domain"/>
    <property type="match status" value="1"/>
</dbReference>
<dbReference type="Pfam" id="PF12867">
    <property type="entry name" value="DinB_2"/>
    <property type="match status" value="1"/>
</dbReference>
<evidence type="ECO:0000313" key="3">
    <source>
        <dbReference type="Proteomes" id="UP001062165"/>
    </source>
</evidence>
<evidence type="ECO:0000259" key="1">
    <source>
        <dbReference type="Pfam" id="PF12867"/>
    </source>
</evidence>
<protein>
    <submittedName>
        <fullName evidence="2">DinB family protein</fullName>
    </submittedName>
</protein>
<reference evidence="2" key="1">
    <citation type="submission" date="2022-10" db="EMBL/GenBank/DDBJ databases">
        <title>Comparative genomics and taxonomic characterization of three novel marine species of genus Reichenbachiella exhibiting antioxidant and polysaccharide degradation activities.</title>
        <authorList>
            <person name="Muhammad N."/>
            <person name="Lee Y.-J."/>
            <person name="Ko J."/>
            <person name="Kim S.-G."/>
        </authorList>
    </citation>
    <scope>NUCLEOTIDE SEQUENCE</scope>
    <source>
        <strain evidence="2">Wsw4-B4</strain>
    </source>
</reference>
<dbReference type="Proteomes" id="UP001062165">
    <property type="component" value="Chromosome"/>
</dbReference>
<dbReference type="RefSeq" id="WP_263050475.1">
    <property type="nucleotide sequence ID" value="NZ_CP106735.1"/>
</dbReference>
<evidence type="ECO:0000313" key="2">
    <source>
        <dbReference type="EMBL" id="UXX78730.1"/>
    </source>
</evidence>
<dbReference type="SUPFAM" id="SSF109854">
    <property type="entry name" value="DinB/YfiT-like putative metalloenzymes"/>
    <property type="match status" value="1"/>
</dbReference>
<accession>A0ABY6CXU1</accession>
<dbReference type="InterPro" id="IPR034660">
    <property type="entry name" value="DinB/YfiT-like"/>
</dbReference>
<sequence>MQKADDSSISIEELLEEFVSMREGHIRMIANLPASALVQMGNANGSDISVRAIIFIIAGHLAHHKKIITQRYLTHV</sequence>
<proteinExistence type="predicted"/>
<dbReference type="EMBL" id="CP106735">
    <property type="protein sequence ID" value="UXX78730.1"/>
    <property type="molecule type" value="Genomic_DNA"/>
</dbReference>